<dbReference type="GO" id="GO:0071949">
    <property type="term" value="F:FAD binding"/>
    <property type="evidence" value="ECO:0007669"/>
    <property type="project" value="TreeGrafter"/>
</dbReference>
<dbReference type="GO" id="GO:0009636">
    <property type="term" value="P:response to toxic substance"/>
    <property type="evidence" value="ECO:0007669"/>
    <property type="project" value="UniProtKB-KW"/>
</dbReference>
<keyword evidence="9" id="KW-0479">Metal-binding</keyword>
<evidence type="ECO:0000256" key="15">
    <source>
        <dbReference type="ARBA" id="ARBA00025094"/>
    </source>
</evidence>
<organism evidence="21 22">
    <name type="scientific">Francisella philomiragia</name>
    <dbReference type="NCBI Taxonomy" id="28110"/>
    <lineage>
        <taxon>Bacteria</taxon>
        <taxon>Pseudomonadati</taxon>
        <taxon>Pseudomonadota</taxon>
        <taxon>Gammaproteobacteria</taxon>
        <taxon>Thiotrichales</taxon>
        <taxon>Francisellaceae</taxon>
        <taxon>Francisella</taxon>
    </lineage>
</organism>
<dbReference type="GO" id="GO:0019825">
    <property type="term" value="F:oxygen binding"/>
    <property type="evidence" value="ECO:0007669"/>
    <property type="project" value="InterPro"/>
</dbReference>
<dbReference type="RefSeq" id="WP_044526136.1">
    <property type="nucleotide sequence ID" value="NZ_CP009440.1"/>
</dbReference>
<evidence type="ECO:0000256" key="5">
    <source>
        <dbReference type="ARBA" id="ARBA00022575"/>
    </source>
</evidence>
<dbReference type="CDD" id="cd06184">
    <property type="entry name" value="flavohem_like_fad_nad_binding"/>
    <property type="match status" value="1"/>
</dbReference>
<keyword evidence="12" id="KW-0560">Oxidoreductase</keyword>
<comment type="catalytic activity">
    <reaction evidence="17">
        <text>2 nitric oxide + NADPH + 2 O2 = 2 nitrate + NADP(+) + H(+)</text>
        <dbReference type="Rhea" id="RHEA:19465"/>
        <dbReference type="ChEBI" id="CHEBI:15378"/>
        <dbReference type="ChEBI" id="CHEBI:15379"/>
        <dbReference type="ChEBI" id="CHEBI:16480"/>
        <dbReference type="ChEBI" id="CHEBI:17632"/>
        <dbReference type="ChEBI" id="CHEBI:57783"/>
        <dbReference type="ChEBI" id="CHEBI:58349"/>
        <dbReference type="EC" id="1.14.12.17"/>
    </reaction>
</comment>
<dbReference type="PRINTS" id="PR00371">
    <property type="entry name" value="FPNCR"/>
</dbReference>
<dbReference type="Pfam" id="PF00970">
    <property type="entry name" value="FAD_binding_6"/>
    <property type="match status" value="1"/>
</dbReference>
<dbReference type="Proteomes" id="UP000031830">
    <property type="component" value="Chromosome"/>
</dbReference>
<keyword evidence="6 18" id="KW-0349">Heme</keyword>
<comment type="function">
    <text evidence="15">Is involved in NO detoxification in an aerobic process, termed nitric oxide dioxygenase (NOD) reaction that utilizes O(2) and NAD(P)H to convert NO to nitrate, which protects the bacterium from various noxious nitrogen compounds. Therefore, plays a central role in the inducible response to nitrosative stress.</text>
</comment>
<dbReference type="InterPro" id="IPR012292">
    <property type="entry name" value="Globin/Proto"/>
</dbReference>
<dbReference type="InterPro" id="IPR017927">
    <property type="entry name" value="FAD-bd_FR_type"/>
</dbReference>
<evidence type="ECO:0000256" key="10">
    <source>
        <dbReference type="ARBA" id="ARBA00022827"/>
    </source>
</evidence>
<accession>A0A0B6CPQ1</accession>
<dbReference type="KEGG" id="fpz:LA55_972"/>
<evidence type="ECO:0000256" key="13">
    <source>
        <dbReference type="ARBA" id="ARBA00023004"/>
    </source>
</evidence>
<dbReference type="OrthoDB" id="9801223at2"/>
<dbReference type="GO" id="GO:0071500">
    <property type="term" value="P:cellular response to nitrosative stress"/>
    <property type="evidence" value="ECO:0007669"/>
    <property type="project" value="TreeGrafter"/>
</dbReference>
<protein>
    <recommendedName>
        <fullName evidence="4">nitric oxide dioxygenase</fullName>
        <ecNumber evidence="4">1.14.12.17</ecNumber>
    </recommendedName>
</protein>
<keyword evidence="13" id="KW-0408">Iron</keyword>
<dbReference type="SUPFAM" id="SSF52343">
    <property type="entry name" value="Ferredoxin reductase-like, C-terminal NADP-linked domain"/>
    <property type="match status" value="1"/>
</dbReference>
<dbReference type="InterPro" id="IPR017938">
    <property type="entry name" value="Riboflavin_synthase-like_b-brl"/>
</dbReference>
<dbReference type="SUPFAM" id="SSF46458">
    <property type="entry name" value="Globin-like"/>
    <property type="match status" value="1"/>
</dbReference>
<dbReference type="PANTHER" id="PTHR43396:SF3">
    <property type="entry name" value="FLAVOHEMOPROTEIN"/>
    <property type="match status" value="1"/>
</dbReference>
<name>A0A0B6CPQ1_9GAMM</name>
<dbReference type="EC" id="1.14.12.17" evidence="4"/>
<dbReference type="Pfam" id="PF00042">
    <property type="entry name" value="Globin"/>
    <property type="match status" value="1"/>
</dbReference>
<feature type="domain" description="FAD-binding FR-type" evidence="20">
    <location>
        <begin position="151"/>
        <end position="253"/>
    </location>
</feature>
<keyword evidence="14" id="KW-0520">NAD</keyword>
<dbReference type="FunFam" id="1.10.490.10:FF:000003">
    <property type="entry name" value="Flavohemoprotein"/>
    <property type="match status" value="1"/>
</dbReference>
<evidence type="ECO:0000256" key="4">
    <source>
        <dbReference type="ARBA" id="ARBA00012229"/>
    </source>
</evidence>
<comment type="similarity">
    <text evidence="3">In the C-terminal section; belongs to the flavoprotein pyridine nucleotide cytochrome reductase family.</text>
</comment>
<proteinExistence type="inferred from homology"/>
<dbReference type="AlphaFoldDB" id="A0A0B6CPQ1"/>
<dbReference type="GO" id="GO:0046210">
    <property type="term" value="P:nitric oxide catabolic process"/>
    <property type="evidence" value="ECO:0007669"/>
    <property type="project" value="TreeGrafter"/>
</dbReference>
<dbReference type="InterPro" id="IPR000971">
    <property type="entry name" value="Globin"/>
</dbReference>
<evidence type="ECO:0000256" key="1">
    <source>
        <dbReference type="ARBA" id="ARBA00001970"/>
    </source>
</evidence>
<evidence type="ECO:0000256" key="17">
    <source>
        <dbReference type="ARBA" id="ARBA00049433"/>
    </source>
</evidence>
<evidence type="ECO:0000313" key="22">
    <source>
        <dbReference type="Proteomes" id="UP000031830"/>
    </source>
</evidence>
<evidence type="ECO:0000256" key="16">
    <source>
        <dbReference type="ARBA" id="ARBA00048649"/>
    </source>
</evidence>
<dbReference type="GO" id="GO:0005344">
    <property type="term" value="F:oxygen carrier activity"/>
    <property type="evidence" value="ECO:0007669"/>
    <property type="project" value="UniProtKB-KW"/>
</dbReference>
<dbReference type="PANTHER" id="PTHR43396">
    <property type="entry name" value="FLAVOHEMOPROTEIN"/>
    <property type="match status" value="1"/>
</dbReference>
<evidence type="ECO:0000256" key="3">
    <source>
        <dbReference type="ARBA" id="ARBA00006401"/>
    </source>
</evidence>
<keyword evidence="10" id="KW-0274">FAD</keyword>
<evidence type="ECO:0000313" key="21">
    <source>
        <dbReference type="EMBL" id="AJI52429.1"/>
    </source>
</evidence>
<evidence type="ECO:0000256" key="2">
    <source>
        <dbReference type="ARBA" id="ARBA00001974"/>
    </source>
</evidence>
<dbReference type="Gene3D" id="1.10.490.10">
    <property type="entry name" value="Globins"/>
    <property type="match status" value="1"/>
</dbReference>
<dbReference type="STRING" id="28110.KU46_1486"/>
<dbReference type="EMBL" id="CP009440">
    <property type="protein sequence ID" value="AJI52429.1"/>
    <property type="molecule type" value="Genomic_DNA"/>
</dbReference>
<keyword evidence="7 18" id="KW-0561">Oxygen transport</keyword>
<dbReference type="Gene3D" id="3.40.50.80">
    <property type="entry name" value="Nucleotide-binding domain of ferredoxin-NADP reductase (FNR) module"/>
    <property type="match status" value="1"/>
</dbReference>
<sequence length="391" mass="44772">MLSQKNIDTIKATIPVLEKNGVALTKHFYDRMFRHNPEVKKFFNTSRQKNSSQPEALAAAILAYAKNIENLEVLGNAVELIAQKHASLQIKAEHYPIVGSNLIESIKEVLDLNDNDDIVIAWTEAYNLLAEILINREKSIYKENLEHYGWDNFKEFEVIKKENESINTYSFYFKNNLFKRYDFKPGQYITVRIPCNGTTTMRNYSISSSTGEDYIRITVKREGQGYVSQYLSQEIKVGDKIEIAPPCGEFFLEVNKNLDKPIVLISAGIGITPLMSMLLSELKTQNQRQILFVCGKKNKSEHPFAKLLEKLSSENPRLKTIFFYEDNFGSDAKQGLVCIDTVQQHLSEGKNDAQYFFCGPKGFMLSIHEKLLKNGVREKNIHYEFFGSKTA</sequence>
<keyword evidence="5" id="KW-0216">Detoxification</keyword>
<evidence type="ECO:0000256" key="18">
    <source>
        <dbReference type="RuleBase" id="RU000356"/>
    </source>
</evidence>
<dbReference type="GO" id="GO:0020037">
    <property type="term" value="F:heme binding"/>
    <property type="evidence" value="ECO:0007669"/>
    <property type="project" value="InterPro"/>
</dbReference>
<evidence type="ECO:0000256" key="11">
    <source>
        <dbReference type="ARBA" id="ARBA00022857"/>
    </source>
</evidence>
<comment type="similarity">
    <text evidence="18">Belongs to the globin family.</text>
</comment>
<evidence type="ECO:0000259" key="20">
    <source>
        <dbReference type="PROSITE" id="PS51384"/>
    </source>
</evidence>
<gene>
    <name evidence="21" type="ORF">LA55_972</name>
</gene>
<evidence type="ECO:0000256" key="12">
    <source>
        <dbReference type="ARBA" id="ARBA00023002"/>
    </source>
</evidence>
<dbReference type="PROSITE" id="PS01033">
    <property type="entry name" value="GLOBIN"/>
    <property type="match status" value="1"/>
</dbReference>
<dbReference type="InterPro" id="IPR001433">
    <property type="entry name" value="OxRdtase_FAD/NAD-bd"/>
</dbReference>
<dbReference type="Gene3D" id="2.40.30.10">
    <property type="entry name" value="Translation factors"/>
    <property type="match status" value="1"/>
</dbReference>
<comment type="catalytic activity">
    <reaction evidence="16">
        <text>2 nitric oxide + NADH + 2 O2 = 2 nitrate + NAD(+) + H(+)</text>
        <dbReference type="Rhea" id="RHEA:19469"/>
        <dbReference type="ChEBI" id="CHEBI:15378"/>
        <dbReference type="ChEBI" id="CHEBI:15379"/>
        <dbReference type="ChEBI" id="CHEBI:16480"/>
        <dbReference type="ChEBI" id="CHEBI:17632"/>
        <dbReference type="ChEBI" id="CHEBI:57540"/>
        <dbReference type="ChEBI" id="CHEBI:57945"/>
        <dbReference type="EC" id="1.14.12.17"/>
    </reaction>
</comment>
<reference evidence="21 22" key="1">
    <citation type="journal article" date="2015" name="Genome Announc.">
        <title>Genome sequencing of 18 francisella strains to aid in assay development and testing.</title>
        <authorList>
            <person name="Johnson S.L."/>
            <person name="Daligault H.E."/>
            <person name="Davenport K.W."/>
            <person name="Coyne S.R."/>
            <person name="Frey K.G."/>
            <person name="Koroleva G.I."/>
            <person name="Broomall S.M."/>
            <person name="Bishop-Lilly K.A."/>
            <person name="Bruce D.C."/>
            <person name="Chertkov O."/>
            <person name="Freitas T."/>
            <person name="Jaissle J."/>
            <person name="Ladner J.T."/>
            <person name="Rosenzweig C.N."/>
            <person name="Gibbons H.S."/>
            <person name="Palacios G.F."/>
            <person name="Redden C.L."/>
            <person name="Xu Y."/>
            <person name="Minogue T.D."/>
            <person name="Chain P.S."/>
        </authorList>
    </citation>
    <scope>NUCLEOTIDE SEQUENCE [LARGE SCALE GENOMIC DNA]</scope>
    <source>
        <strain evidence="21 22">GA01-2794</strain>
    </source>
</reference>
<dbReference type="PROSITE" id="PS51384">
    <property type="entry name" value="FAD_FR"/>
    <property type="match status" value="1"/>
</dbReference>
<evidence type="ECO:0000256" key="8">
    <source>
        <dbReference type="ARBA" id="ARBA00022630"/>
    </source>
</evidence>
<evidence type="ECO:0000256" key="14">
    <source>
        <dbReference type="ARBA" id="ARBA00023027"/>
    </source>
</evidence>
<feature type="domain" description="Globin" evidence="19">
    <location>
        <begin position="1"/>
        <end position="138"/>
    </location>
</feature>
<dbReference type="GO" id="GO:0008941">
    <property type="term" value="F:nitric oxide dioxygenase NAD(P)H activity"/>
    <property type="evidence" value="ECO:0007669"/>
    <property type="project" value="UniProtKB-EC"/>
</dbReference>
<dbReference type="SUPFAM" id="SSF63380">
    <property type="entry name" value="Riboflavin synthase domain-like"/>
    <property type="match status" value="1"/>
</dbReference>
<dbReference type="InterPro" id="IPR039261">
    <property type="entry name" value="FNR_nucleotide-bd"/>
</dbReference>
<evidence type="ECO:0000256" key="6">
    <source>
        <dbReference type="ARBA" id="ARBA00022617"/>
    </source>
</evidence>
<dbReference type="NCBIfam" id="NF009805">
    <property type="entry name" value="PRK13289.1"/>
    <property type="match status" value="1"/>
</dbReference>
<comment type="cofactor">
    <cofactor evidence="1">
        <name>heme b</name>
        <dbReference type="ChEBI" id="CHEBI:60344"/>
    </cofactor>
</comment>
<dbReference type="InterPro" id="IPR001709">
    <property type="entry name" value="Flavoprot_Pyr_Nucl_cyt_Rdtase"/>
</dbReference>
<keyword evidence="11" id="KW-0521">NADP</keyword>
<evidence type="ECO:0000256" key="7">
    <source>
        <dbReference type="ARBA" id="ARBA00022621"/>
    </source>
</evidence>
<dbReference type="Pfam" id="PF00175">
    <property type="entry name" value="NAD_binding_1"/>
    <property type="match status" value="1"/>
</dbReference>
<evidence type="ECO:0000256" key="9">
    <source>
        <dbReference type="ARBA" id="ARBA00022723"/>
    </source>
</evidence>
<dbReference type="GO" id="GO:0046872">
    <property type="term" value="F:metal ion binding"/>
    <property type="evidence" value="ECO:0007669"/>
    <property type="project" value="UniProtKB-KW"/>
</dbReference>
<evidence type="ECO:0000259" key="19">
    <source>
        <dbReference type="PROSITE" id="PS01033"/>
    </source>
</evidence>
<dbReference type="InterPro" id="IPR008333">
    <property type="entry name" value="Cbr1-like_FAD-bd_dom"/>
</dbReference>
<dbReference type="InterPro" id="IPR009050">
    <property type="entry name" value="Globin-like_sf"/>
</dbReference>
<keyword evidence="18" id="KW-0813">Transport</keyword>
<keyword evidence="8" id="KW-0285">Flavoprotein</keyword>
<dbReference type="FunFam" id="3.40.50.80:FF:000010">
    <property type="entry name" value="Flavohemoprotein"/>
    <property type="match status" value="1"/>
</dbReference>
<dbReference type="PRINTS" id="PR00410">
    <property type="entry name" value="PHEHYDRXLASE"/>
</dbReference>
<comment type="cofactor">
    <cofactor evidence="2">
        <name>FAD</name>
        <dbReference type="ChEBI" id="CHEBI:57692"/>
    </cofactor>
</comment>